<dbReference type="Proteomes" id="UP001598138">
    <property type="component" value="Unassembled WGS sequence"/>
</dbReference>
<feature type="transmembrane region" description="Helical" evidence="1">
    <location>
        <begin position="213"/>
        <end position="234"/>
    </location>
</feature>
<feature type="transmembrane region" description="Helical" evidence="1">
    <location>
        <begin position="178"/>
        <end position="201"/>
    </location>
</feature>
<protein>
    <submittedName>
        <fullName evidence="3">CPBP family intramembrane glutamic endopeptidase</fullName>
        <ecNumber evidence="3">3.4.-.-</ecNumber>
    </submittedName>
</protein>
<keyword evidence="1" id="KW-0812">Transmembrane</keyword>
<dbReference type="InterPro" id="IPR003675">
    <property type="entry name" value="Rce1/LyrA-like_dom"/>
</dbReference>
<evidence type="ECO:0000256" key="1">
    <source>
        <dbReference type="SAM" id="Phobius"/>
    </source>
</evidence>
<dbReference type="GO" id="GO:0016787">
    <property type="term" value="F:hydrolase activity"/>
    <property type="evidence" value="ECO:0007669"/>
    <property type="project" value="UniProtKB-KW"/>
</dbReference>
<keyword evidence="1" id="KW-0472">Membrane</keyword>
<keyword evidence="4" id="KW-1185">Reference proteome</keyword>
<organism evidence="3 4">
    <name type="scientific">Aquirufa avitistagni</name>
    <dbReference type="NCBI Taxonomy" id="3104728"/>
    <lineage>
        <taxon>Bacteria</taxon>
        <taxon>Pseudomonadati</taxon>
        <taxon>Bacteroidota</taxon>
        <taxon>Cytophagia</taxon>
        <taxon>Cytophagales</taxon>
        <taxon>Flectobacillaceae</taxon>
        <taxon>Aquirufa</taxon>
    </lineage>
</organism>
<evidence type="ECO:0000259" key="2">
    <source>
        <dbReference type="Pfam" id="PF02517"/>
    </source>
</evidence>
<proteinExistence type="predicted"/>
<dbReference type="PANTHER" id="PTHR43592:SF15">
    <property type="entry name" value="CAAX AMINO TERMINAL PROTEASE FAMILY PROTEIN"/>
    <property type="match status" value="1"/>
</dbReference>
<evidence type="ECO:0000313" key="3">
    <source>
        <dbReference type="EMBL" id="MFD3393229.1"/>
    </source>
</evidence>
<feature type="transmembrane region" description="Helical" evidence="1">
    <location>
        <begin position="117"/>
        <end position="136"/>
    </location>
</feature>
<sequence>MQENQYSGPTRWFGLASNLLSLFGFFLLGSFLGQFFGLLAVVAILELPTTDVNQFQKLLIDFIAHPQKYGNAFHGMMALQWFSALFTFVLGPWAYLSFVEKRSILELNQGETPRFQIFIWAVLTVLVSMPFMEYVIQWNENIVLPAGFEGVEQWMKSSESSLAELTKFLLNFQSDMDFAMAIMVIAGIAALGEEIFFRGVLQSMFVRYFGNKHVAIWVAAAIFSFIHFQFYGFFPRMFLGAFFGYLYVWYGSIWVPILAHFFNNAWTLTMHYMYQKKSISINPEQLGSEIPWWSAALSVVLIVFYLRRLYLLRTEES</sequence>
<feature type="transmembrane region" description="Helical" evidence="1">
    <location>
        <begin position="78"/>
        <end position="96"/>
    </location>
</feature>
<keyword evidence="3" id="KW-0378">Hydrolase</keyword>
<dbReference type="EMBL" id="JBBKXZ010000001">
    <property type="protein sequence ID" value="MFD3393229.1"/>
    <property type="molecule type" value="Genomic_DNA"/>
</dbReference>
<dbReference type="EC" id="3.4.-.-" evidence="3"/>
<gene>
    <name evidence="3" type="ORF">U0R10_01215</name>
</gene>
<name>A0ABW6DBV4_9BACT</name>
<feature type="domain" description="CAAX prenyl protease 2/Lysostaphin resistance protein A-like" evidence="2">
    <location>
        <begin position="179"/>
        <end position="265"/>
    </location>
</feature>
<feature type="transmembrane region" description="Helical" evidence="1">
    <location>
        <begin position="12"/>
        <end position="45"/>
    </location>
</feature>
<reference evidence="3 4" key="1">
    <citation type="submission" date="2024-03" db="EMBL/GenBank/DDBJ databases">
        <title>Aquirufa genome sequencing.</title>
        <authorList>
            <person name="Pitt A."/>
            <person name="Hahn M.W."/>
        </authorList>
    </citation>
    <scope>NUCLEOTIDE SEQUENCE [LARGE SCALE GENOMIC DNA]</scope>
    <source>
        <strain evidence="3 4">OSTEICH-129V</strain>
    </source>
</reference>
<dbReference type="PANTHER" id="PTHR43592">
    <property type="entry name" value="CAAX AMINO TERMINAL PROTEASE"/>
    <property type="match status" value="1"/>
</dbReference>
<evidence type="ECO:0000313" key="4">
    <source>
        <dbReference type="Proteomes" id="UP001598138"/>
    </source>
</evidence>
<keyword evidence="1" id="KW-1133">Transmembrane helix</keyword>
<feature type="transmembrane region" description="Helical" evidence="1">
    <location>
        <begin position="246"/>
        <end position="269"/>
    </location>
</feature>
<feature type="transmembrane region" description="Helical" evidence="1">
    <location>
        <begin position="290"/>
        <end position="310"/>
    </location>
</feature>
<comment type="caution">
    <text evidence="3">The sequence shown here is derived from an EMBL/GenBank/DDBJ whole genome shotgun (WGS) entry which is preliminary data.</text>
</comment>
<accession>A0ABW6DBV4</accession>
<dbReference type="RefSeq" id="WP_377981858.1">
    <property type="nucleotide sequence ID" value="NZ_JBBKXZ010000001.1"/>
</dbReference>
<dbReference type="Pfam" id="PF02517">
    <property type="entry name" value="Rce1-like"/>
    <property type="match status" value="1"/>
</dbReference>